<reference evidence="3" key="1">
    <citation type="submission" date="2023-04" db="EMBL/GenBank/DDBJ databases">
        <authorList>
            <person name="Vijverberg K."/>
            <person name="Xiong W."/>
            <person name="Schranz E."/>
        </authorList>
    </citation>
    <scope>NUCLEOTIDE SEQUENCE</scope>
</reference>
<keyword evidence="2" id="KW-0472">Membrane</keyword>
<proteinExistence type="predicted"/>
<dbReference type="Proteomes" id="UP001177003">
    <property type="component" value="Chromosome 3"/>
</dbReference>
<feature type="transmembrane region" description="Helical" evidence="2">
    <location>
        <begin position="129"/>
        <end position="151"/>
    </location>
</feature>
<accession>A0AA35YKY2</accession>
<feature type="region of interest" description="Disordered" evidence="1">
    <location>
        <begin position="1"/>
        <end position="52"/>
    </location>
</feature>
<evidence type="ECO:0000313" key="3">
    <source>
        <dbReference type="EMBL" id="CAI9275752.1"/>
    </source>
</evidence>
<dbReference type="EMBL" id="OX465079">
    <property type="protein sequence ID" value="CAI9275752.1"/>
    <property type="molecule type" value="Genomic_DNA"/>
</dbReference>
<name>A0AA35YKY2_LACSI</name>
<keyword evidence="4" id="KW-1185">Reference proteome</keyword>
<keyword evidence="2" id="KW-0812">Transmembrane</keyword>
<evidence type="ECO:0000256" key="2">
    <source>
        <dbReference type="SAM" id="Phobius"/>
    </source>
</evidence>
<gene>
    <name evidence="3" type="ORF">LSALG_LOCUS15770</name>
</gene>
<dbReference type="PANTHER" id="PTHR31852">
    <property type="entry name" value="LATE EMBRYOGENESIS ABUNDANT (LEA) HYDROXYPROLINE-RICH GLYCOPROTEIN FAMILY"/>
    <property type="match status" value="1"/>
</dbReference>
<evidence type="ECO:0000256" key="1">
    <source>
        <dbReference type="SAM" id="MobiDB-lite"/>
    </source>
</evidence>
<protein>
    <recommendedName>
        <fullName evidence="5">Late embryogenesis abundant protein LEA-2 subgroup domain-containing protein</fullName>
    </recommendedName>
</protein>
<dbReference type="InterPro" id="IPR055301">
    <property type="entry name" value="Lea14-like_2"/>
</dbReference>
<keyword evidence="2" id="KW-1133">Transmembrane helix</keyword>
<evidence type="ECO:0008006" key="5">
    <source>
        <dbReference type="Google" id="ProtNLM"/>
    </source>
</evidence>
<evidence type="ECO:0000313" key="4">
    <source>
        <dbReference type="Proteomes" id="UP001177003"/>
    </source>
</evidence>
<dbReference type="AlphaFoldDB" id="A0AA35YKY2"/>
<sequence>MGATMHVKSDSDLTSVEALSPPRSPRRPLYYVQSPSNHDGNDKMSYGSSPFGSPGHPAHYHCSPIHHSRESSTSRTFSASLKNAVVRAHHHGNGGRALSPWKRIENGDLEEEEEDDDDEKTGGIPLRFYIVWFLLSFVVLFTIFSLILWAASVPYKPKIFVKSIVFDNFNVQSGMDATGVPTDMLTLNSTVRIFYRNPATFFGVHVTVTPLEIHYYQLKLASGHVKKFYQSRKSQRVIVAQVLGNQLPMYGGVSPFNAAIGHLKNVIVPVNLTFVMRSRAYILGRLVKPKFYRHVLCQVTLRGNHLGKHVNLTDSCTYQY</sequence>
<organism evidence="3 4">
    <name type="scientific">Lactuca saligna</name>
    <name type="common">Willowleaf lettuce</name>
    <dbReference type="NCBI Taxonomy" id="75948"/>
    <lineage>
        <taxon>Eukaryota</taxon>
        <taxon>Viridiplantae</taxon>
        <taxon>Streptophyta</taxon>
        <taxon>Embryophyta</taxon>
        <taxon>Tracheophyta</taxon>
        <taxon>Spermatophyta</taxon>
        <taxon>Magnoliopsida</taxon>
        <taxon>eudicotyledons</taxon>
        <taxon>Gunneridae</taxon>
        <taxon>Pentapetalae</taxon>
        <taxon>asterids</taxon>
        <taxon>campanulids</taxon>
        <taxon>Asterales</taxon>
        <taxon>Asteraceae</taxon>
        <taxon>Cichorioideae</taxon>
        <taxon>Cichorieae</taxon>
        <taxon>Lactucinae</taxon>
        <taxon>Lactuca</taxon>
    </lineage>
</organism>